<organism evidence="3 4">
    <name type="scientific">Diaporthe vaccinii</name>
    <dbReference type="NCBI Taxonomy" id="105482"/>
    <lineage>
        <taxon>Eukaryota</taxon>
        <taxon>Fungi</taxon>
        <taxon>Dikarya</taxon>
        <taxon>Ascomycota</taxon>
        <taxon>Pezizomycotina</taxon>
        <taxon>Sordariomycetes</taxon>
        <taxon>Sordariomycetidae</taxon>
        <taxon>Diaporthales</taxon>
        <taxon>Diaporthaceae</taxon>
        <taxon>Diaporthe</taxon>
        <taxon>Diaporthe eres species complex</taxon>
    </lineage>
</organism>
<comment type="caution">
    <text evidence="3">The sequence shown here is derived from an EMBL/GenBank/DDBJ whole genome shotgun (WGS) entry which is preliminary data.</text>
</comment>
<feature type="compositionally biased region" description="Polar residues" evidence="2">
    <location>
        <begin position="685"/>
        <end position="695"/>
    </location>
</feature>
<feature type="compositionally biased region" description="Basic and acidic residues" evidence="2">
    <location>
        <begin position="412"/>
        <end position="427"/>
    </location>
</feature>
<dbReference type="Proteomes" id="UP001600888">
    <property type="component" value="Unassembled WGS sequence"/>
</dbReference>
<feature type="region of interest" description="Disordered" evidence="2">
    <location>
        <begin position="634"/>
        <end position="701"/>
    </location>
</feature>
<sequence>MTDRSWFGRGRSAHTAQQQAQRTNAPFDTQSEARDQAQYASLQRSQTQVPLQQNHHHKPAKLSKISSFINLVNPAKAESSAVTVYPELVMERSESIRPGAAGHHITSVDGGGPVGDWQPPPKEEREFPKYKASKCTWENPSLKQMVETVSCTMMKNGSSAPIPRHLNGWIAGMMEEVSHQTRELDSLRVEIAELKATRQEEVIEFSKVTEEWAQREKDFKAEINRLEHIISDTQQGAESVMLARAGSVVNRNDGRAFRAKLNRLSRSDEGDGNAFEESNSTDRHQGYLAEQDKRDYVALSPGDVDLTTNTTQYNVLGSTPSLLDRNNDIHLSKQLRDATPGRDRKQDQDISARLAAARISLQTTGNPPAPSAQNSNDSSSQSSSGNASCSSSLIAQGLAKVAQAKVTPHTSPSKDENLCGRPGEEIKKGSDVLGTIRQLAARNGGLPDSAIDDESSCSSSVVDPRGHRAFSFSDGDDRLETEGKITPSIARITTSTSRRSPQLSAVQEQPLDSQLDGTSRFSNATPSNAREYQKSGSPSFSSDTSQRRSHASVLMSMGHNHATEANEEKAAATELKKLEVASVCSPMIVAMARERSVPSPSKKVQQGQVPRGVRRPRLENSEYPQRRAFISDEELAWNPNRQASTQVRTRGHTADSAAPSAVKRLSTDISSNQEAAVAAAKALKRSTSGQSGQNESHARAA</sequence>
<feature type="region of interest" description="Disordered" evidence="2">
    <location>
        <begin position="594"/>
        <end position="621"/>
    </location>
</feature>
<feature type="region of interest" description="Disordered" evidence="2">
    <location>
        <begin position="362"/>
        <end position="389"/>
    </location>
</feature>
<evidence type="ECO:0000313" key="4">
    <source>
        <dbReference type="Proteomes" id="UP001600888"/>
    </source>
</evidence>
<feature type="region of interest" description="Disordered" evidence="2">
    <location>
        <begin position="403"/>
        <end position="427"/>
    </location>
</feature>
<proteinExistence type="predicted"/>
<gene>
    <name evidence="3" type="ORF">FJTKL_11615</name>
</gene>
<feature type="region of interest" description="Disordered" evidence="2">
    <location>
        <begin position="1"/>
        <end position="60"/>
    </location>
</feature>
<feature type="compositionally biased region" description="Polar residues" evidence="2">
    <location>
        <begin position="598"/>
        <end position="608"/>
    </location>
</feature>
<keyword evidence="4" id="KW-1185">Reference proteome</keyword>
<evidence type="ECO:0000313" key="3">
    <source>
        <dbReference type="EMBL" id="KAL2281452.1"/>
    </source>
</evidence>
<accession>A0ABR4EG52</accession>
<feature type="coiled-coil region" evidence="1">
    <location>
        <begin position="177"/>
        <end position="204"/>
    </location>
</feature>
<keyword evidence="1" id="KW-0175">Coiled coil</keyword>
<feature type="compositionally biased region" description="Polar residues" evidence="2">
    <location>
        <begin position="491"/>
        <end position="544"/>
    </location>
</feature>
<feature type="compositionally biased region" description="Low complexity" evidence="2">
    <location>
        <begin position="371"/>
        <end position="389"/>
    </location>
</feature>
<name>A0ABR4EG52_9PEZI</name>
<protein>
    <submittedName>
        <fullName evidence="3">Uncharacterized protein</fullName>
    </submittedName>
</protein>
<evidence type="ECO:0000256" key="1">
    <source>
        <dbReference type="SAM" id="Coils"/>
    </source>
</evidence>
<reference evidence="3 4" key="1">
    <citation type="submission" date="2024-03" db="EMBL/GenBank/DDBJ databases">
        <title>A high-quality draft genome sequence of Diaporthe vaccinii, a causative agent of upright dieback and viscid rot disease in cranberry plants.</title>
        <authorList>
            <person name="Sarrasin M."/>
            <person name="Lang B.F."/>
            <person name="Burger G."/>
        </authorList>
    </citation>
    <scope>NUCLEOTIDE SEQUENCE [LARGE SCALE GENOMIC DNA]</scope>
    <source>
        <strain evidence="3 4">IS7</strain>
    </source>
</reference>
<feature type="compositionally biased region" description="Polar residues" evidence="2">
    <location>
        <begin position="639"/>
        <end position="648"/>
    </location>
</feature>
<feature type="region of interest" description="Disordered" evidence="2">
    <location>
        <begin position="445"/>
        <end position="551"/>
    </location>
</feature>
<evidence type="ECO:0000256" key="2">
    <source>
        <dbReference type="SAM" id="MobiDB-lite"/>
    </source>
</evidence>
<feature type="compositionally biased region" description="Polar residues" evidence="2">
    <location>
        <begin position="14"/>
        <end position="30"/>
    </location>
</feature>
<dbReference type="EMBL" id="JBAWTH010000057">
    <property type="protein sequence ID" value="KAL2281452.1"/>
    <property type="molecule type" value="Genomic_DNA"/>
</dbReference>
<feature type="compositionally biased region" description="Polar residues" evidence="2">
    <location>
        <begin position="38"/>
        <end position="53"/>
    </location>
</feature>